<proteinExistence type="predicted"/>
<evidence type="ECO:0000256" key="1">
    <source>
        <dbReference type="SAM" id="MobiDB-lite"/>
    </source>
</evidence>
<sequence>MIVTSATRPEPGTPGTSDAATGEGWRWDARRMLAEVRDQLVAEPPGAYDGWLAARGGRVMRERDVLLRRLGALGPLVHTGSRSAVQAQLRRLVDDVARHRQRERDLHWDEVELEIGGSE</sequence>
<gene>
    <name evidence="2" type="ORF">EXE57_11055</name>
</gene>
<dbReference type="OrthoDB" id="3829852at2"/>
<keyword evidence="3" id="KW-1185">Reference proteome</keyword>
<dbReference type="KEGG" id="noy:EXE57_11055"/>
<name>A0A4P7GLQ5_9ACTN</name>
<dbReference type="RefSeq" id="WP_135077484.1">
    <property type="nucleotide sequence ID" value="NZ_CP038267.1"/>
</dbReference>
<dbReference type="Proteomes" id="UP000294894">
    <property type="component" value="Chromosome"/>
</dbReference>
<dbReference type="AlphaFoldDB" id="A0A4P7GLQ5"/>
<dbReference type="EMBL" id="CP038267">
    <property type="protein sequence ID" value="QBR92754.1"/>
    <property type="molecule type" value="Genomic_DNA"/>
</dbReference>
<protein>
    <submittedName>
        <fullName evidence="2">Uncharacterized protein</fullName>
    </submittedName>
</protein>
<organism evidence="2 3">
    <name type="scientific">Nocardioides euryhalodurans</name>
    <dbReference type="NCBI Taxonomy" id="2518370"/>
    <lineage>
        <taxon>Bacteria</taxon>
        <taxon>Bacillati</taxon>
        <taxon>Actinomycetota</taxon>
        <taxon>Actinomycetes</taxon>
        <taxon>Propionibacteriales</taxon>
        <taxon>Nocardioidaceae</taxon>
        <taxon>Nocardioides</taxon>
    </lineage>
</organism>
<evidence type="ECO:0000313" key="2">
    <source>
        <dbReference type="EMBL" id="QBR92754.1"/>
    </source>
</evidence>
<reference evidence="2 3" key="1">
    <citation type="submission" date="2019-03" db="EMBL/GenBank/DDBJ databases">
        <title>Three New Species of Nocardioides, Nocardioides euryhalodurans sp. nov., Nocardioides seonyuensis sp. nov. and Nocardioides eburneoflavus sp. nov., Iolated from Soil.</title>
        <authorList>
            <person name="Roh S.G."/>
            <person name="Lee C."/>
            <person name="Kim M.-K."/>
            <person name="Kim S.B."/>
        </authorList>
    </citation>
    <scope>NUCLEOTIDE SEQUENCE [LARGE SCALE GENOMIC DNA]</scope>
    <source>
        <strain evidence="2 3">MMS17-SY117</strain>
    </source>
</reference>
<accession>A0A4P7GLQ5</accession>
<feature type="region of interest" description="Disordered" evidence="1">
    <location>
        <begin position="1"/>
        <end position="24"/>
    </location>
</feature>
<evidence type="ECO:0000313" key="3">
    <source>
        <dbReference type="Proteomes" id="UP000294894"/>
    </source>
</evidence>